<dbReference type="InterPro" id="IPR052578">
    <property type="entry name" value="PI_Transfer_CRAL-TRIO"/>
</dbReference>
<accession>A0ABQ5FKA8</accession>
<reference evidence="1" key="1">
    <citation type="journal article" date="2022" name="Int. J. Mol. Sci.">
        <title>Draft Genome of Tanacetum Coccineum: Genomic Comparison of Closely Related Tanacetum-Family Plants.</title>
        <authorList>
            <person name="Yamashiro T."/>
            <person name="Shiraishi A."/>
            <person name="Nakayama K."/>
            <person name="Satake H."/>
        </authorList>
    </citation>
    <scope>NUCLEOTIDE SEQUENCE</scope>
</reference>
<name>A0ABQ5FKA8_9ASTR</name>
<dbReference type="Proteomes" id="UP001151760">
    <property type="component" value="Unassembled WGS sequence"/>
</dbReference>
<dbReference type="PANTHER" id="PTHR45824">
    <property type="entry name" value="GH16843P"/>
    <property type="match status" value="1"/>
</dbReference>
<organism evidence="1 2">
    <name type="scientific">Tanacetum coccineum</name>
    <dbReference type="NCBI Taxonomy" id="301880"/>
    <lineage>
        <taxon>Eukaryota</taxon>
        <taxon>Viridiplantae</taxon>
        <taxon>Streptophyta</taxon>
        <taxon>Embryophyta</taxon>
        <taxon>Tracheophyta</taxon>
        <taxon>Spermatophyta</taxon>
        <taxon>Magnoliopsida</taxon>
        <taxon>eudicotyledons</taxon>
        <taxon>Gunneridae</taxon>
        <taxon>Pentapetalae</taxon>
        <taxon>asterids</taxon>
        <taxon>campanulids</taxon>
        <taxon>Asterales</taxon>
        <taxon>Asteraceae</taxon>
        <taxon>Asteroideae</taxon>
        <taxon>Anthemideae</taxon>
        <taxon>Anthemidinae</taxon>
        <taxon>Tanacetum</taxon>
    </lineage>
</organism>
<dbReference type="InterPro" id="IPR036865">
    <property type="entry name" value="CRAL-TRIO_dom_sf"/>
</dbReference>
<dbReference type="EMBL" id="BQNB010017486">
    <property type="protein sequence ID" value="GJT63746.1"/>
    <property type="molecule type" value="Genomic_DNA"/>
</dbReference>
<keyword evidence="2" id="KW-1185">Reference proteome</keyword>
<dbReference type="SUPFAM" id="SSF52087">
    <property type="entry name" value="CRAL/TRIO domain"/>
    <property type="match status" value="1"/>
</dbReference>
<evidence type="ECO:0000313" key="1">
    <source>
        <dbReference type="EMBL" id="GJT63746.1"/>
    </source>
</evidence>
<gene>
    <name evidence="1" type="ORF">Tco_1015226</name>
</gene>
<evidence type="ECO:0000313" key="2">
    <source>
        <dbReference type="Proteomes" id="UP001151760"/>
    </source>
</evidence>
<dbReference type="Gene3D" id="3.40.525.10">
    <property type="entry name" value="CRAL-TRIO lipid binding domain"/>
    <property type="match status" value="1"/>
</dbReference>
<comment type="caution">
    <text evidence="1">The sequence shown here is derived from an EMBL/GenBank/DDBJ whole genome shotgun (WGS) entry which is preliminary data.</text>
</comment>
<dbReference type="PANTHER" id="PTHR45824:SF22">
    <property type="entry name" value="SEC14P-LIKE PHOSPHATIDYLINOSITOL TRANSFER FAMILY PROTEIN"/>
    <property type="match status" value="1"/>
</dbReference>
<sequence length="239" mass="26800">MLIVLRVSPFEAIAKISLSVSDFPKEYFSSDICLPSFSLSDLVALVWCFSVVFHHVETDGSVFDLSEVLESESSGWENCEKSQRKLFMTVIGRSILIMKPGLQITASLDSQIKQLVYTIENAILNLPQGQEEIVWLLDFIGLSFRINVPIKTARDSKTAGVVAFIRRATPLQMVCDMKRTRQQVLYDGKAGDARYPLLKCYVCLLIHELTNDRLKRSSVRSSVGGLIDADYLGSSHPIY</sequence>
<reference evidence="1" key="2">
    <citation type="submission" date="2022-01" db="EMBL/GenBank/DDBJ databases">
        <authorList>
            <person name="Yamashiro T."/>
            <person name="Shiraishi A."/>
            <person name="Satake H."/>
            <person name="Nakayama K."/>
        </authorList>
    </citation>
    <scope>NUCLEOTIDE SEQUENCE</scope>
</reference>
<proteinExistence type="predicted"/>
<protein>
    <submittedName>
        <fullName evidence="1">CRAL-TRIO domain-containing protein</fullName>
    </submittedName>
</protein>